<dbReference type="AlphaFoldDB" id="A0A0N4ZPS5"/>
<comment type="cofactor">
    <cofactor evidence="2">
        <name>Zn(2+)</name>
        <dbReference type="ChEBI" id="CHEBI:29105"/>
    </cofactor>
</comment>
<proteinExistence type="inferred from homology"/>
<keyword evidence="7" id="KW-0378">Hydrolase</keyword>
<dbReference type="Pfam" id="PF00753">
    <property type="entry name" value="Lactamase_B"/>
    <property type="match status" value="1"/>
</dbReference>
<accession>A0A0N4ZPS5</accession>
<dbReference type="GO" id="GO:0046872">
    <property type="term" value="F:metal ion binding"/>
    <property type="evidence" value="ECO:0007669"/>
    <property type="project" value="UniProtKB-KW"/>
</dbReference>
<evidence type="ECO:0000256" key="1">
    <source>
        <dbReference type="ARBA" id="ARBA00001623"/>
    </source>
</evidence>
<evidence type="ECO:0000256" key="3">
    <source>
        <dbReference type="ARBA" id="ARBA00004963"/>
    </source>
</evidence>
<comment type="catalytic activity">
    <reaction evidence="1">
        <text>an S-(2-hydroxyacyl)glutathione + H2O = a 2-hydroxy carboxylate + glutathione + H(+)</text>
        <dbReference type="Rhea" id="RHEA:21864"/>
        <dbReference type="ChEBI" id="CHEBI:15377"/>
        <dbReference type="ChEBI" id="CHEBI:15378"/>
        <dbReference type="ChEBI" id="CHEBI:57925"/>
        <dbReference type="ChEBI" id="CHEBI:58896"/>
        <dbReference type="ChEBI" id="CHEBI:71261"/>
        <dbReference type="EC" id="3.1.2.6"/>
    </reaction>
</comment>
<feature type="domain" description="Metallo-beta-lactamase" evidence="10">
    <location>
        <begin position="18"/>
        <end position="182"/>
    </location>
</feature>
<evidence type="ECO:0000256" key="9">
    <source>
        <dbReference type="ARBA" id="ARBA00031044"/>
    </source>
</evidence>
<reference evidence="12" key="1">
    <citation type="submission" date="2017-02" db="UniProtKB">
        <authorList>
            <consortium name="WormBaseParasite"/>
        </authorList>
    </citation>
    <scope>IDENTIFICATION</scope>
</reference>
<name>A0A0N4ZPS5_PARTI</name>
<keyword evidence="8" id="KW-0862">Zinc</keyword>
<evidence type="ECO:0000259" key="10">
    <source>
        <dbReference type="SMART" id="SM00849"/>
    </source>
</evidence>
<organism evidence="11 12">
    <name type="scientific">Parastrongyloides trichosuri</name>
    <name type="common">Possum-specific nematode worm</name>
    <dbReference type="NCBI Taxonomy" id="131310"/>
    <lineage>
        <taxon>Eukaryota</taxon>
        <taxon>Metazoa</taxon>
        <taxon>Ecdysozoa</taxon>
        <taxon>Nematoda</taxon>
        <taxon>Chromadorea</taxon>
        <taxon>Rhabditida</taxon>
        <taxon>Tylenchina</taxon>
        <taxon>Panagrolaimomorpha</taxon>
        <taxon>Strongyloidoidea</taxon>
        <taxon>Strongyloididae</taxon>
        <taxon>Parastrongyloides</taxon>
    </lineage>
</organism>
<dbReference type="InterPro" id="IPR036866">
    <property type="entry name" value="RibonucZ/Hydroxyglut_hydro"/>
</dbReference>
<evidence type="ECO:0000256" key="8">
    <source>
        <dbReference type="ARBA" id="ARBA00022833"/>
    </source>
</evidence>
<dbReference type="SUPFAM" id="SSF56281">
    <property type="entry name" value="Metallo-hydrolase/oxidoreductase"/>
    <property type="match status" value="1"/>
</dbReference>
<keyword evidence="6" id="KW-0479">Metal-binding</keyword>
<dbReference type="InterPro" id="IPR017782">
    <property type="entry name" value="Hydroxyacylglutathione_Hdrlase"/>
</dbReference>
<evidence type="ECO:0000313" key="12">
    <source>
        <dbReference type="WBParaSite" id="PTRK_0001053400.1"/>
    </source>
</evidence>
<dbReference type="GO" id="GO:0004416">
    <property type="term" value="F:hydroxyacylglutathione hydrolase activity"/>
    <property type="evidence" value="ECO:0007669"/>
    <property type="project" value="UniProtKB-EC"/>
</dbReference>
<dbReference type="PANTHER" id="PTHR11935">
    <property type="entry name" value="BETA LACTAMASE DOMAIN"/>
    <property type="match status" value="1"/>
</dbReference>
<dbReference type="HAMAP" id="MF_01374">
    <property type="entry name" value="Glyoxalase_2"/>
    <property type="match status" value="1"/>
</dbReference>
<sequence>MIGAREFLKVVTIPQLSDNYAYLLICLKTMHAAVVDPVEYSDVVKYAKFHNVEKLDGVLITHHHWDHSSGSVAFADKETPLHTTVYGGGHRIKDVMEIVKDGDNIKIGNLNVKCLGTPCHTMDHICYYATSENYEEKAVFTGDTLFISGCGKFFEGTPEMMDEAINGKLASLPDDTLVYCGHEYTVKNLKFALSLEPMSDNLKKKLEKAQITCFKGGFTVPSSIGEEKKFNPFMRVRDNVMKNVTNMTEPVDVMKKLRDLKDAF</sequence>
<dbReference type="NCBIfam" id="TIGR03413">
    <property type="entry name" value="GSH_gloB"/>
    <property type="match status" value="1"/>
</dbReference>
<dbReference type="CDD" id="cd07723">
    <property type="entry name" value="hydroxyacylglutathione_hydrolase_MBL-fold"/>
    <property type="match status" value="1"/>
</dbReference>
<comment type="pathway">
    <text evidence="3">Secondary metabolite metabolism; methylglyoxal degradation; (R)-lactate from methylglyoxal: step 2/2.</text>
</comment>
<evidence type="ECO:0000313" key="11">
    <source>
        <dbReference type="Proteomes" id="UP000038045"/>
    </source>
</evidence>
<dbReference type="Proteomes" id="UP000038045">
    <property type="component" value="Unplaced"/>
</dbReference>
<comment type="similarity">
    <text evidence="4">Belongs to the metallo-beta-lactamase superfamily. Glyoxalase II family.</text>
</comment>
<evidence type="ECO:0000256" key="4">
    <source>
        <dbReference type="ARBA" id="ARBA00006759"/>
    </source>
</evidence>
<dbReference type="InterPro" id="IPR001279">
    <property type="entry name" value="Metallo-B-lactamas"/>
</dbReference>
<evidence type="ECO:0000256" key="6">
    <source>
        <dbReference type="ARBA" id="ARBA00022723"/>
    </source>
</evidence>
<protein>
    <recommendedName>
        <fullName evidence="5">hydroxyacylglutathione hydrolase</fullName>
        <ecNumber evidence="5">3.1.2.6</ecNumber>
    </recommendedName>
    <alternativeName>
        <fullName evidence="9">Glyoxalase II</fullName>
    </alternativeName>
</protein>
<evidence type="ECO:0000256" key="5">
    <source>
        <dbReference type="ARBA" id="ARBA00011917"/>
    </source>
</evidence>
<dbReference type="Gene3D" id="3.60.15.10">
    <property type="entry name" value="Ribonuclease Z/Hydroxyacylglutathione hydrolase-like"/>
    <property type="match status" value="1"/>
</dbReference>
<dbReference type="Pfam" id="PF16123">
    <property type="entry name" value="HAGH_C"/>
    <property type="match status" value="1"/>
</dbReference>
<dbReference type="InterPro" id="IPR035680">
    <property type="entry name" value="Clx_II_MBL"/>
</dbReference>
<dbReference type="PANTHER" id="PTHR11935:SF94">
    <property type="entry name" value="TENZING NORGAY, ISOFORM C"/>
    <property type="match status" value="1"/>
</dbReference>
<dbReference type="STRING" id="131310.A0A0N4ZPS5"/>
<evidence type="ECO:0000256" key="7">
    <source>
        <dbReference type="ARBA" id="ARBA00022801"/>
    </source>
</evidence>
<evidence type="ECO:0000256" key="2">
    <source>
        <dbReference type="ARBA" id="ARBA00001947"/>
    </source>
</evidence>
<dbReference type="GO" id="GO:0019243">
    <property type="term" value="P:methylglyoxal catabolic process to D-lactate via S-lactoyl-glutathione"/>
    <property type="evidence" value="ECO:0007669"/>
    <property type="project" value="InterPro"/>
</dbReference>
<dbReference type="WBParaSite" id="PTRK_0001053400.1">
    <property type="protein sequence ID" value="PTRK_0001053400.1"/>
    <property type="gene ID" value="PTRK_0001053400"/>
</dbReference>
<dbReference type="InterPro" id="IPR032282">
    <property type="entry name" value="HAGH_C"/>
</dbReference>
<dbReference type="SMART" id="SM00849">
    <property type="entry name" value="Lactamase_B"/>
    <property type="match status" value="1"/>
</dbReference>
<dbReference type="EC" id="3.1.2.6" evidence="5"/>
<keyword evidence="11" id="KW-1185">Reference proteome</keyword>